<dbReference type="PROSITE" id="PS00889">
    <property type="entry name" value="CNMP_BINDING_2"/>
    <property type="match status" value="1"/>
</dbReference>
<protein>
    <recommendedName>
        <fullName evidence="1">Cyclic nucleotide-binding domain-containing protein</fullName>
    </recommendedName>
</protein>
<dbReference type="AlphaFoldDB" id="A0A812CK38"/>
<gene>
    <name evidence="2" type="ORF">SPHA_37129</name>
</gene>
<dbReference type="OrthoDB" id="2021138at2759"/>
<dbReference type="PROSITE" id="PS00888">
    <property type="entry name" value="CNMP_BINDING_1"/>
    <property type="match status" value="1"/>
</dbReference>
<dbReference type="Gene3D" id="2.60.120.10">
    <property type="entry name" value="Jelly Rolls"/>
    <property type="match status" value="2"/>
</dbReference>
<dbReference type="InterPro" id="IPR018488">
    <property type="entry name" value="cNMP-bd_CS"/>
</dbReference>
<dbReference type="InterPro" id="IPR000595">
    <property type="entry name" value="cNMP-bd_dom"/>
</dbReference>
<dbReference type="InterPro" id="IPR018490">
    <property type="entry name" value="cNMP-bd_dom_sf"/>
</dbReference>
<dbReference type="InterPro" id="IPR014710">
    <property type="entry name" value="RmlC-like_jellyroll"/>
</dbReference>
<dbReference type="PRINTS" id="PR00103">
    <property type="entry name" value="CAMPKINASE"/>
</dbReference>
<comment type="caution">
    <text evidence="2">The sequence shown here is derived from an EMBL/GenBank/DDBJ whole genome shotgun (WGS) entry which is preliminary data.</text>
</comment>
<reference evidence="2" key="1">
    <citation type="submission" date="2021-01" db="EMBL/GenBank/DDBJ databases">
        <authorList>
            <person name="Li R."/>
            <person name="Bekaert M."/>
        </authorList>
    </citation>
    <scope>NUCLEOTIDE SEQUENCE</scope>
    <source>
        <strain evidence="2">Farmed</strain>
    </source>
</reference>
<dbReference type="PROSITE" id="PS50042">
    <property type="entry name" value="CNMP_BINDING_3"/>
    <property type="match status" value="2"/>
</dbReference>
<proteinExistence type="predicted"/>
<dbReference type="Pfam" id="PF00027">
    <property type="entry name" value="cNMP_binding"/>
    <property type="match status" value="1"/>
</dbReference>
<dbReference type="SUPFAM" id="SSF51206">
    <property type="entry name" value="cAMP-binding domain-like"/>
    <property type="match status" value="2"/>
</dbReference>
<accession>A0A812CK38</accession>
<dbReference type="Proteomes" id="UP000597762">
    <property type="component" value="Unassembled WGS sequence"/>
</dbReference>
<feature type="domain" description="Cyclic nucleotide-binding" evidence="1">
    <location>
        <begin position="169"/>
        <end position="217"/>
    </location>
</feature>
<name>A0A812CK38_ACAPH</name>
<dbReference type="PANTHER" id="PTHR23011:SF28">
    <property type="entry name" value="CYCLIC NUCLEOTIDE-BINDING DOMAIN CONTAINING PROTEIN"/>
    <property type="match status" value="1"/>
</dbReference>
<sequence length="581" mass="68151">METPLKNNFEFKSKRSVLKKSKLFYKLKTEILEDILRNCDFVSKKPDDIIILQGEQGNCFYIILRGKVTIYNLSKGDEENITQLTRDELKSDNQLDRTKLGNFVCHLTTGDPFGEVALLSKDCIRTASVVAEENIDLMVVEKSLYERSVRDVLTKEFQQKIAFICANPLFRDWPHKYRHQLAMAVYKIVLAYNEELIAQGEATTCIYFVLKGQLEILCNPKQHVSQYPKLVLPEITDTRSKILKKHNIKTRYKATFSDHQLFCYENGISKVRNLRSRMRKDTPNVLRLYYLGVNEMIGDTEVLMGLDTYLQTALSTEYTELLVLEMKHYERLFLRHHQQTVLAMRRLLDLKYSRRLLMHDCEQLVPLLSYLGEKLKVSCKKQHHNSKATYQSSSSKMEDLVTMSAEIKDIESVQKKFLQHQGPIIDMYAPGSVFCLIRLREKQQQKVKSRKAKYEPSWMVPTSSHDDISTKEKPTLKLQLESGSVTYEVEKSSEKRNDKRNYCELQKLEDSIKTWLQCDKASNTVRIAQLRRLDPQSMKLKPKPGYKMYVRHQKTSRNIYDFDMDETDEQKLEKWRFLLTY</sequence>
<evidence type="ECO:0000259" key="1">
    <source>
        <dbReference type="PROSITE" id="PS50042"/>
    </source>
</evidence>
<evidence type="ECO:0000313" key="3">
    <source>
        <dbReference type="Proteomes" id="UP000597762"/>
    </source>
</evidence>
<dbReference type="CDD" id="cd00038">
    <property type="entry name" value="CAP_ED"/>
    <property type="match status" value="1"/>
</dbReference>
<feature type="domain" description="Cyclic nucleotide-binding" evidence="1">
    <location>
        <begin position="23"/>
        <end position="147"/>
    </location>
</feature>
<dbReference type="PANTHER" id="PTHR23011">
    <property type="entry name" value="CYCLIC NUCLEOTIDE-BINDING DOMAIN CONTAINING PROTEIN"/>
    <property type="match status" value="1"/>
</dbReference>
<evidence type="ECO:0000313" key="2">
    <source>
        <dbReference type="EMBL" id="CAE1271105.1"/>
    </source>
</evidence>
<dbReference type="EMBL" id="CAHIKZ030001646">
    <property type="protein sequence ID" value="CAE1271105.1"/>
    <property type="molecule type" value="Genomic_DNA"/>
</dbReference>
<organism evidence="2 3">
    <name type="scientific">Acanthosepion pharaonis</name>
    <name type="common">Pharaoh cuttlefish</name>
    <name type="synonym">Sepia pharaonis</name>
    <dbReference type="NCBI Taxonomy" id="158019"/>
    <lineage>
        <taxon>Eukaryota</taxon>
        <taxon>Metazoa</taxon>
        <taxon>Spiralia</taxon>
        <taxon>Lophotrochozoa</taxon>
        <taxon>Mollusca</taxon>
        <taxon>Cephalopoda</taxon>
        <taxon>Coleoidea</taxon>
        <taxon>Decapodiformes</taxon>
        <taxon>Sepiida</taxon>
        <taxon>Sepiina</taxon>
        <taxon>Sepiidae</taxon>
        <taxon>Acanthosepion</taxon>
    </lineage>
</organism>
<keyword evidence="3" id="KW-1185">Reference proteome</keyword>